<dbReference type="InterPro" id="IPR024478">
    <property type="entry name" value="HlyB_4HB_MCP"/>
</dbReference>
<accession>A0A916J0N9</accession>
<dbReference type="CDD" id="cd11386">
    <property type="entry name" value="MCP_signal"/>
    <property type="match status" value="1"/>
</dbReference>
<dbReference type="EMBL" id="CAJPUY010000018">
    <property type="protein sequence ID" value="CAG2152573.1"/>
    <property type="molecule type" value="Genomic_DNA"/>
</dbReference>
<comment type="subcellular location">
    <subcellularLocation>
        <location evidence="1">Membrane</location>
    </subcellularLocation>
</comment>
<dbReference type="GO" id="GO:0006935">
    <property type="term" value="P:chemotaxis"/>
    <property type="evidence" value="ECO:0007669"/>
    <property type="project" value="InterPro"/>
</dbReference>
<keyword evidence="6" id="KW-0472">Membrane</keyword>
<dbReference type="PROSITE" id="PS50885">
    <property type="entry name" value="HAMP"/>
    <property type="match status" value="1"/>
</dbReference>
<feature type="compositionally biased region" description="Polar residues" evidence="5">
    <location>
        <begin position="571"/>
        <end position="582"/>
    </location>
</feature>
<dbReference type="GO" id="GO:0007165">
    <property type="term" value="P:signal transduction"/>
    <property type="evidence" value="ECO:0007669"/>
    <property type="project" value="UniProtKB-KW"/>
</dbReference>
<evidence type="ECO:0000313" key="9">
    <source>
        <dbReference type="EMBL" id="CAG2152573.1"/>
    </source>
</evidence>
<evidence type="ECO:0000256" key="1">
    <source>
        <dbReference type="ARBA" id="ARBA00004370"/>
    </source>
</evidence>
<evidence type="ECO:0000259" key="8">
    <source>
        <dbReference type="PROSITE" id="PS50885"/>
    </source>
</evidence>
<comment type="similarity">
    <text evidence="3">Belongs to the methyl-accepting chemotaxis (MCP) protein family.</text>
</comment>
<dbReference type="InterPro" id="IPR004089">
    <property type="entry name" value="MCPsignal_dom"/>
</dbReference>
<name>A0A916J0N9_9BURK</name>
<feature type="transmembrane region" description="Helical" evidence="6">
    <location>
        <begin position="12"/>
        <end position="34"/>
    </location>
</feature>
<dbReference type="GO" id="GO:0004888">
    <property type="term" value="F:transmembrane signaling receptor activity"/>
    <property type="evidence" value="ECO:0007669"/>
    <property type="project" value="InterPro"/>
</dbReference>
<evidence type="ECO:0000256" key="5">
    <source>
        <dbReference type="SAM" id="MobiDB-lite"/>
    </source>
</evidence>
<feature type="region of interest" description="Disordered" evidence="5">
    <location>
        <begin position="537"/>
        <end position="582"/>
    </location>
</feature>
<dbReference type="PANTHER" id="PTHR43531:SF14">
    <property type="entry name" value="METHYL-ACCEPTING CHEMOTAXIS PROTEIN I-RELATED"/>
    <property type="match status" value="1"/>
</dbReference>
<dbReference type="Pfam" id="PF00672">
    <property type="entry name" value="HAMP"/>
    <property type="match status" value="1"/>
</dbReference>
<evidence type="ECO:0000256" key="2">
    <source>
        <dbReference type="ARBA" id="ARBA00022481"/>
    </source>
</evidence>
<dbReference type="PROSITE" id="PS50111">
    <property type="entry name" value="CHEMOTAXIS_TRANSDUC_2"/>
    <property type="match status" value="1"/>
</dbReference>
<protein>
    <recommendedName>
        <fullName evidence="11">HAMP domain-containing protein</fullName>
    </recommendedName>
</protein>
<evidence type="ECO:0000256" key="3">
    <source>
        <dbReference type="ARBA" id="ARBA00029447"/>
    </source>
</evidence>
<evidence type="ECO:0008006" key="11">
    <source>
        <dbReference type="Google" id="ProtNLM"/>
    </source>
</evidence>
<gene>
    <name evidence="9" type="ORF">LMG31506_04650</name>
</gene>
<dbReference type="SUPFAM" id="SSF58104">
    <property type="entry name" value="Methyl-accepting chemotaxis protein (MCP) signaling domain"/>
    <property type="match status" value="1"/>
</dbReference>
<keyword evidence="6" id="KW-0812">Transmembrane</keyword>
<dbReference type="Pfam" id="PF12729">
    <property type="entry name" value="4HB_MCP_1"/>
    <property type="match status" value="1"/>
</dbReference>
<comment type="caution">
    <text evidence="9">The sequence shown here is derived from an EMBL/GenBank/DDBJ whole genome shotgun (WGS) entry which is preliminary data.</text>
</comment>
<feature type="domain" description="Methyl-accepting transducer" evidence="7">
    <location>
        <begin position="270"/>
        <end position="499"/>
    </location>
</feature>
<sequence length="582" mass="62419">MKQLLISIKARLIAGFVLTFVLLSGLGVFGYLGVTTLGSHIEDLFNSNTSPIIDLAAVRSDALRIRLDLWRAQVEQNKEATRRLTDDITAARTDLNKRWSHYYPAGISSPRERALADDIVGKLSKFADDSERVLGYIRAEDYETARQFQSQQLAPTADALSKLLDENMQDNITQATANATDSMSLTTRIQWISVSLVIAGALASLLVSTWLVRAVTRPLSRAVEIAHRVSEGKLGEPIRVDSLDEFGQLIGALKVMDEKLTATVRGIRESSESVTVASGQIASGNIDLSARTEQQAASLEQTAASMTEITETVKQNADNARQANSLARNASDLSNANNQAVDAMVRTMGSIAESSAKITDITSMIEGIAFQTNILALNAAVEAARAGEQGRGFAVVAGEVRSLAQRSSAAAKEIKDLIGHSSSIVQEGSRQATEVGTAMQEVARVINMVTDIVGEIAAASEEQSRGVEQVHQAISQIDAVTQQNAALVEEATAAAQSLEEQASRMKEDMLFFRLSGEAPPSSLQRTDAVPARKAAMPSKAVQVRRAQAPRSAAVLRTPTGTQERAGASEPVAQTDNTAWESF</sequence>
<dbReference type="Proteomes" id="UP000672934">
    <property type="component" value="Unassembled WGS sequence"/>
</dbReference>
<organism evidence="9 10">
    <name type="scientific">Cupriavidus yeoncheonensis</name>
    <dbReference type="NCBI Taxonomy" id="1462994"/>
    <lineage>
        <taxon>Bacteria</taxon>
        <taxon>Pseudomonadati</taxon>
        <taxon>Pseudomonadota</taxon>
        <taxon>Betaproteobacteria</taxon>
        <taxon>Burkholderiales</taxon>
        <taxon>Burkholderiaceae</taxon>
        <taxon>Cupriavidus</taxon>
    </lineage>
</organism>
<keyword evidence="2" id="KW-0488">Methylation</keyword>
<dbReference type="PANTHER" id="PTHR43531">
    <property type="entry name" value="PROTEIN ICFG"/>
    <property type="match status" value="1"/>
</dbReference>
<dbReference type="SMART" id="SM00304">
    <property type="entry name" value="HAMP"/>
    <property type="match status" value="1"/>
</dbReference>
<dbReference type="Gene3D" id="1.10.287.950">
    <property type="entry name" value="Methyl-accepting chemotaxis protein"/>
    <property type="match status" value="1"/>
</dbReference>
<evidence type="ECO:0000259" key="7">
    <source>
        <dbReference type="PROSITE" id="PS50111"/>
    </source>
</evidence>
<dbReference type="AlphaFoldDB" id="A0A916J0N9"/>
<proteinExistence type="inferred from homology"/>
<dbReference type="InterPro" id="IPR004090">
    <property type="entry name" value="Chemotax_Me-accpt_rcpt"/>
</dbReference>
<dbReference type="RefSeq" id="WP_211949535.1">
    <property type="nucleotide sequence ID" value="NZ_CAJPUY010000018.1"/>
</dbReference>
<keyword evidence="10" id="KW-1185">Reference proteome</keyword>
<dbReference type="SMART" id="SM00283">
    <property type="entry name" value="MA"/>
    <property type="match status" value="1"/>
</dbReference>
<evidence type="ECO:0000313" key="10">
    <source>
        <dbReference type="Proteomes" id="UP000672934"/>
    </source>
</evidence>
<dbReference type="Pfam" id="PF00015">
    <property type="entry name" value="MCPsignal"/>
    <property type="match status" value="1"/>
</dbReference>
<dbReference type="FunFam" id="1.10.287.950:FF:000001">
    <property type="entry name" value="Methyl-accepting chemotaxis sensory transducer"/>
    <property type="match status" value="1"/>
</dbReference>
<keyword evidence="4" id="KW-0807">Transducer</keyword>
<dbReference type="InterPro" id="IPR003660">
    <property type="entry name" value="HAMP_dom"/>
</dbReference>
<keyword evidence="6" id="KW-1133">Transmembrane helix</keyword>
<evidence type="ECO:0000256" key="6">
    <source>
        <dbReference type="SAM" id="Phobius"/>
    </source>
</evidence>
<reference evidence="9" key="1">
    <citation type="submission" date="2021-03" db="EMBL/GenBank/DDBJ databases">
        <authorList>
            <person name="Peeters C."/>
        </authorList>
    </citation>
    <scope>NUCLEOTIDE SEQUENCE</scope>
    <source>
        <strain evidence="9">LMG 31506</strain>
    </source>
</reference>
<dbReference type="CDD" id="cd06225">
    <property type="entry name" value="HAMP"/>
    <property type="match status" value="1"/>
</dbReference>
<dbReference type="PRINTS" id="PR00260">
    <property type="entry name" value="CHEMTRNSDUCR"/>
</dbReference>
<feature type="domain" description="HAMP" evidence="8">
    <location>
        <begin position="213"/>
        <end position="265"/>
    </location>
</feature>
<dbReference type="GO" id="GO:0005886">
    <property type="term" value="C:plasma membrane"/>
    <property type="evidence" value="ECO:0007669"/>
    <property type="project" value="TreeGrafter"/>
</dbReference>
<evidence type="ECO:0000256" key="4">
    <source>
        <dbReference type="PROSITE-ProRule" id="PRU00284"/>
    </source>
</evidence>
<dbReference type="InterPro" id="IPR051310">
    <property type="entry name" value="MCP_chemotaxis"/>
</dbReference>